<proteinExistence type="predicted"/>
<dbReference type="EMBL" id="UINC01210308">
    <property type="protein sequence ID" value="SVE33716.1"/>
    <property type="molecule type" value="Genomic_DNA"/>
</dbReference>
<protein>
    <recommendedName>
        <fullName evidence="3">Zinc-finger domain-containing protein</fullName>
    </recommendedName>
</protein>
<evidence type="ECO:0000256" key="1">
    <source>
        <dbReference type="SAM" id="Phobius"/>
    </source>
</evidence>
<evidence type="ECO:0000313" key="2">
    <source>
        <dbReference type="EMBL" id="SVE33716.1"/>
    </source>
</evidence>
<gene>
    <name evidence="2" type="ORF">METZ01_LOCUS486570</name>
</gene>
<dbReference type="AlphaFoldDB" id="A0A383CMU9"/>
<feature type="transmembrane region" description="Helical" evidence="1">
    <location>
        <begin position="92"/>
        <end position="113"/>
    </location>
</feature>
<reference evidence="2" key="1">
    <citation type="submission" date="2018-05" db="EMBL/GenBank/DDBJ databases">
        <authorList>
            <person name="Lanie J.A."/>
            <person name="Ng W.-L."/>
            <person name="Kazmierczak K.M."/>
            <person name="Andrzejewski T.M."/>
            <person name="Davidsen T.M."/>
            <person name="Wayne K.J."/>
            <person name="Tettelin H."/>
            <person name="Glass J.I."/>
            <person name="Rusch D."/>
            <person name="Podicherti R."/>
            <person name="Tsui H.-C.T."/>
            <person name="Winkler M.E."/>
        </authorList>
    </citation>
    <scope>NUCLEOTIDE SEQUENCE</scope>
</reference>
<keyword evidence="1" id="KW-1133">Transmembrane helix</keyword>
<name>A0A383CMU9_9ZZZZ</name>
<keyword evidence="1" id="KW-0472">Membrane</keyword>
<feature type="non-terminal residue" evidence="2">
    <location>
        <position position="126"/>
    </location>
</feature>
<sequence length="126" mass="13481">MLHAYADGEAGDAAEAIRKELESCAESRAEVESVRITGEYLRDMVSEGVPEVEPLRALQSIRARIEQEEAKSVKSRWAAFWDGVFASPRQMVLGFACAAALGAVVAPLALWWMGAGGIDGQTVADG</sequence>
<keyword evidence="1" id="KW-0812">Transmembrane</keyword>
<accession>A0A383CMU9</accession>
<dbReference type="InterPro" id="IPR041916">
    <property type="entry name" value="Anti_sigma_zinc_sf"/>
</dbReference>
<organism evidence="2">
    <name type="scientific">marine metagenome</name>
    <dbReference type="NCBI Taxonomy" id="408172"/>
    <lineage>
        <taxon>unclassified sequences</taxon>
        <taxon>metagenomes</taxon>
        <taxon>ecological metagenomes</taxon>
    </lineage>
</organism>
<dbReference type="Gene3D" id="1.10.10.1320">
    <property type="entry name" value="Anti-sigma factor, zinc-finger domain"/>
    <property type="match status" value="1"/>
</dbReference>
<evidence type="ECO:0008006" key="3">
    <source>
        <dbReference type="Google" id="ProtNLM"/>
    </source>
</evidence>